<comment type="caution">
    <text evidence="2">The sequence shown here is derived from an EMBL/GenBank/DDBJ whole genome shotgun (WGS) entry which is preliminary data.</text>
</comment>
<evidence type="ECO:0000313" key="2">
    <source>
        <dbReference type="EMBL" id="GFJ87559.1"/>
    </source>
</evidence>
<protein>
    <recommendedName>
        <fullName evidence="4">FXSXX-COOH protein</fullName>
    </recommendedName>
</protein>
<keyword evidence="3" id="KW-1185">Reference proteome</keyword>
<evidence type="ECO:0008006" key="4">
    <source>
        <dbReference type="Google" id="ProtNLM"/>
    </source>
</evidence>
<feature type="region of interest" description="Disordered" evidence="1">
    <location>
        <begin position="1"/>
        <end position="22"/>
    </location>
</feature>
<reference evidence="2 3" key="2">
    <citation type="submission" date="2020-03" db="EMBL/GenBank/DDBJ databases">
        <authorList>
            <person name="Ichikawa N."/>
            <person name="Kimura A."/>
            <person name="Kitahashi Y."/>
            <person name="Uohara A."/>
        </authorList>
    </citation>
    <scope>NUCLEOTIDE SEQUENCE [LARGE SCALE GENOMIC DNA]</scope>
    <source>
        <strain evidence="2 3">NBRC 108638</strain>
    </source>
</reference>
<proteinExistence type="predicted"/>
<sequence>MTEPSTPNAPMSCTPSVEPDRKVPSTLTIKFDTDAPVLTPGASRALLGLLLSSDRRDLVKDS</sequence>
<organism evidence="2 3">
    <name type="scientific">Phytohabitans rumicis</name>
    <dbReference type="NCBI Taxonomy" id="1076125"/>
    <lineage>
        <taxon>Bacteria</taxon>
        <taxon>Bacillati</taxon>
        <taxon>Actinomycetota</taxon>
        <taxon>Actinomycetes</taxon>
        <taxon>Micromonosporales</taxon>
        <taxon>Micromonosporaceae</taxon>
    </lineage>
</organism>
<feature type="compositionally biased region" description="Polar residues" evidence="1">
    <location>
        <begin position="1"/>
        <end position="15"/>
    </location>
</feature>
<name>A0A6V8KZ21_9ACTN</name>
<evidence type="ECO:0000313" key="3">
    <source>
        <dbReference type="Proteomes" id="UP000482960"/>
    </source>
</evidence>
<dbReference type="AlphaFoldDB" id="A0A6V8KZ21"/>
<dbReference type="RefSeq" id="WP_173074560.1">
    <property type="nucleotide sequence ID" value="NZ_BAABJB010000039.1"/>
</dbReference>
<reference evidence="2 3" key="1">
    <citation type="submission" date="2020-03" db="EMBL/GenBank/DDBJ databases">
        <title>Whole genome shotgun sequence of Phytohabitans rumicis NBRC 108638.</title>
        <authorList>
            <person name="Komaki H."/>
            <person name="Tamura T."/>
        </authorList>
    </citation>
    <scope>NUCLEOTIDE SEQUENCE [LARGE SCALE GENOMIC DNA]</scope>
    <source>
        <strain evidence="2 3">NBRC 108638</strain>
    </source>
</reference>
<dbReference type="EMBL" id="BLPG01000001">
    <property type="protein sequence ID" value="GFJ87559.1"/>
    <property type="molecule type" value="Genomic_DNA"/>
</dbReference>
<accession>A0A6V8KZ21</accession>
<evidence type="ECO:0000256" key="1">
    <source>
        <dbReference type="SAM" id="MobiDB-lite"/>
    </source>
</evidence>
<dbReference type="Proteomes" id="UP000482960">
    <property type="component" value="Unassembled WGS sequence"/>
</dbReference>
<gene>
    <name evidence="2" type="ORF">Prum_012010</name>
</gene>